<evidence type="ECO:0000259" key="3">
    <source>
        <dbReference type="Pfam" id="PF07992"/>
    </source>
</evidence>
<dbReference type="Pfam" id="PF07992">
    <property type="entry name" value="Pyr_redox_2"/>
    <property type="match status" value="1"/>
</dbReference>
<evidence type="ECO:0000256" key="1">
    <source>
        <dbReference type="ARBA" id="ARBA00022630"/>
    </source>
</evidence>
<evidence type="ECO:0000313" key="4">
    <source>
        <dbReference type="EMBL" id="MBC8545971.1"/>
    </source>
</evidence>
<dbReference type="InterPro" id="IPR050097">
    <property type="entry name" value="Ferredoxin-NADP_redctase_2"/>
</dbReference>
<dbReference type="PANTHER" id="PTHR48105">
    <property type="entry name" value="THIOREDOXIN REDUCTASE 1-RELATED-RELATED"/>
    <property type="match status" value="1"/>
</dbReference>
<dbReference type="Gene3D" id="3.50.50.60">
    <property type="entry name" value="FAD/NAD(P)-binding domain"/>
    <property type="match status" value="2"/>
</dbReference>
<keyword evidence="5" id="KW-1185">Reference proteome</keyword>
<reference evidence="4" key="1">
    <citation type="submission" date="2020-08" db="EMBL/GenBank/DDBJ databases">
        <title>Genome public.</title>
        <authorList>
            <person name="Liu C."/>
            <person name="Sun Q."/>
        </authorList>
    </citation>
    <scope>NUCLEOTIDE SEQUENCE</scope>
    <source>
        <strain evidence="4">NSJ-31</strain>
    </source>
</reference>
<keyword evidence="2" id="KW-0560">Oxidoreductase</keyword>
<dbReference type="PRINTS" id="PR00469">
    <property type="entry name" value="PNDRDTASEII"/>
</dbReference>
<dbReference type="InterPro" id="IPR023753">
    <property type="entry name" value="FAD/NAD-binding_dom"/>
</dbReference>
<gene>
    <name evidence="4" type="ORF">H8711_03330</name>
</gene>
<accession>A0A926DWE0</accession>
<evidence type="ECO:0000256" key="2">
    <source>
        <dbReference type="ARBA" id="ARBA00023002"/>
    </source>
</evidence>
<protein>
    <submittedName>
        <fullName evidence="4">FAD-dependent oxidoreductase</fullName>
    </submittedName>
</protein>
<dbReference type="SUPFAM" id="SSF51905">
    <property type="entry name" value="FAD/NAD(P)-binding domain"/>
    <property type="match status" value="1"/>
</dbReference>
<dbReference type="GO" id="GO:0016491">
    <property type="term" value="F:oxidoreductase activity"/>
    <property type="evidence" value="ECO:0007669"/>
    <property type="project" value="UniProtKB-KW"/>
</dbReference>
<dbReference type="PRINTS" id="PR00368">
    <property type="entry name" value="FADPNR"/>
</dbReference>
<keyword evidence="1" id="KW-0285">Flavoprotein</keyword>
<feature type="domain" description="FAD/NAD(P)-binding" evidence="3">
    <location>
        <begin position="2"/>
        <end position="273"/>
    </location>
</feature>
<dbReference type="EMBL" id="JACRST010000003">
    <property type="protein sequence ID" value="MBC8545971.1"/>
    <property type="molecule type" value="Genomic_DNA"/>
</dbReference>
<dbReference type="AlphaFoldDB" id="A0A926DWE0"/>
<dbReference type="InterPro" id="IPR036188">
    <property type="entry name" value="FAD/NAD-bd_sf"/>
</dbReference>
<comment type="caution">
    <text evidence="4">The sequence shown here is derived from an EMBL/GenBank/DDBJ whole genome shotgun (WGS) entry which is preliminary data.</text>
</comment>
<dbReference type="RefSeq" id="WP_249282124.1">
    <property type="nucleotide sequence ID" value="NZ_JACRST010000003.1"/>
</dbReference>
<evidence type="ECO:0000313" key="5">
    <source>
        <dbReference type="Proteomes" id="UP000653127"/>
    </source>
</evidence>
<organism evidence="4 5">
    <name type="scientific">Ligaoa zhengdingensis</name>
    <dbReference type="NCBI Taxonomy" id="2763658"/>
    <lineage>
        <taxon>Bacteria</taxon>
        <taxon>Bacillati</taxon>
        <taxon>Bacillota</taxon>
        <taxon>Clostridia</taxon>
        <taxon>Eubacteriales</taxon>
        <taxon>Oscillospiraceae</taxon>
        <taxon>Ligaoa</taxon>
    </lineage>
</organism>
<name>A0A926DWE0_9FIRM</name>
<dbReference type="Proteomes" id="UP000653127">
    <property type="component" value="Unassembled WGS sequence"/>
</dbReference>
<proteinExistence type="predicted"/>
<sequence length="286" mass="30473">MYDIIIIGKGVAGVSAALYTVRANLRTLIIGSGIGALEHAEKIDNYYGFPGGISGAELHRRGVEHARRLGCDFVEDEVVSVSKYETAVVKTTRGEYEGRALLIATGKPRATTKLDGVDAFLGRGISLCAVCDGFFYRGKRLAVLGSANYALAETEELTRFTQDITICTNGREPSWENALPAGIKVDTRALARVSGGSRAEHLEFQDGDRLEIDGIFVAEGAASALDFAVKMGILTEGNSIVVDDSYRTNMPGVYAAGDCIGGFLQISKAVGDGALAARTIIRELKN</sequence>